<evidence type="ECO:0000256" key="1">
    <source>
        <dbReference type="SAM" id="MobiDB-lite"/>
    </source>
</evidence>
<evidence type="ECO:0000313" key="3">
    <source>
        <dbReference type="Proteomes" id="UP000573499"/>
    </source>
</evidence>
<dbReference type="EMBL" id="JACEZU010000009">
    <property type="protein sequence ID" value="MBA5689152.1"/>
    <property type="molecule type" value="Genomic_DNA"/>
</dbReference>
<name>A0A7W2FCE5_9BURK</name>
<accession>A0A7W2FCE5</accession>
<feature type="region of interest" description="Disordered" evidence="1">
    <location>
        <begin position="63"/>
        <end position="83"/>
    </location>
</feature>
<gene>
    <name evidence="2" type="ORF">H3H39_19090</name>
</gene>
<organism evidence="2 3">
    <name type="scientific">Rugamonas apoptosis</name>
    <dbReference type="NCBI Taxonomy" id="2758570"/>
    <lineage>
        <taxon>Bacteria</taxon>
        <taxon>Pseudomonadati</taxon>
        <taxon>Pseudomonadota</taxon>
        <taxon>Betaproteobacteria</taxon>
        <taxon>Burkholderiales</taxon>
        <taxon>Oxalobacteraceae</taxon>
        <taxon>Telluria group</taxon>
        <taxon>Rugamonas</taxon>
    </lineage>
</organism>
<sequence>MPGPKRTPTERAIIFAGVLGGLSREQIDELLNPLGVAALNPSSYAMLKSTYFSSMVNGIGQASTDSPNSFGESIFHPKPMGDL</sequence>
<proteinExistence type="predicted"/>
<protein>
    <submittedName>
        <fullName evidence="2">Uncharacterized protein</fullName>
    </submittedName>
</protein>
<evidence type="ECO:0000313" key="2">
    <source>
        <dbReference type="EMBL" id="MBA5689152.1"/>
    </source>
</evidence>
<dbReference type="AlphaFoldDB" id="A0A7W2FCE5"/>
<reference evidence="2 3" key="1">
    <citation type="submission" date="2020-07" db="EMBL/GenBank/DDBJ databases">
        <title>Novel species isolated from subtropical streams in China.</title>
        <authorList>
            <person name="Lu H."/>
        </authorList>
    </citation>
    <scope>NUCLEOTIDE SEQUENCE [LARGE SCALE GENOMIC DNA]</scope>
    <source>
        <strain evidence="2 3">LX47W</strain>
    </source>
</reference>
<keyword evidence="3" id="KW-1185">Reference proteome</keyword>
<dbReference type="RefSeq" id="WP_182155437.1">
    <property type="nucleotide sequence ID" value="NZ_JACEZU010000009.1"/>
</dbReference>
<comment type="caution">
    <text evidence="2">The sequence shown here is derived from an EMBL/GenBank/DDBJ whole genome shotgun (WGS) entry which is preliminary data.</text>
</comment>
<dbReference type="Proteomes" id="UP000573499">
    <property type="component" value="Unassembled WGS sequence"/>
</dbReference>